<feature type="transmembrane region" description="Helical" evidence="1">
    <location>
        <begin position="153"/>
        <end position="173"/>
    </location>
</feature>
<evidence type="ECO:0000256" key="1">
    <source>
        <dbReference type="SAM" id="Phobius"/>
    </source>
</evidence>
<organism evidence="2 3">
    <name type="scientific">Leifsonia shinshuensis</name>
    <dbReference type="NCBI Taxonomy" id="150026"/>
    <lineage>
        <taxon>Bacteria</taxon>
        <taxon>Bacillati</taxon>
        <taxon>Actinomycetota</taxon>
        <taxon>Actinomycetes</taxon>
        <taxon>Micrococcales</taxon>
        <taxon>Microbacteriaceae</taxon>
        <taxon>Leifsonia</taxon>
    </lineage>
</organism>
<dbReference type="AlphaFoldDB" id="A0A853D1U3"/>
<feature type="transmembrane region" description="Helical" evidence="1">
    <location>
        <begin position="116"/>
        <end position="141"/>
    </location>
</feature>
<evidence type="ECO:0000313" key="2">
    <source>
        <dbReference type="EMBL" id="NYJ25384.1"/>
    </source>
</evidence>
<keyword evidence="1" id="KW-0812">Transmembrane</keyword>
<dbReference type="RefSeq" id="WP_179608082.1">
    <property type="nucleotide sequence ID" value="NZ_BAABEH010000001.1"/>
</dbReference>
<sequence length="217" mass="22152">MTDEPVSASRATLIWGGAGLVLATVVPIVAEVGWIFPPPGTSWLYFAVTPFAGTASAAVLVIAFVLLAFGVRGERGIAGASRVGRTALVVFALTSVVSAGYVSMNLTVVAVSPGQMAVVSILFWALALVRVVALIVAALAAFRAGVLTGPARWALPALALLLVATHVLGRIPLPVATDAWLWGLVAIPSGLLLTGVLFLVQGLRSPRTIEAPAAPSG</sequence>
<name>A0A853D1U3_9MICO</name>
<feature type="transmembrane region" description="Helical" evidence="1">
    <location>
        <begin position="83"/>
        <end position="104"/>
    </location>
</feature>
<feature type="transmembrane region" description="Helical" evidence="1">
    <location>
        <begin position="12"/>
        <end position="36"/>
    </location>
</feature>
<dbReference type="Proteomes" id="UP000578352">
    <property type="component" value="Unassembled WGS sequence"/>
</dbReference>
<feature type="transmembrane region" description="Helical" evidence="1">
    <location>
        <begin position="179"/>
        <end position="200"/>
    </location>
</feature>
<proteinExistence type="predicted"/>
<dbReference type="EMBL" id="JACCFL010000001">
    <property type="protein sequence ID" value="NYJ25384.1"/>
    <property type="molecule type" value="Genomic_DNA"/>
</dbReference>
<keyword evidence="1" id="KW-0472">Membrane</keyword>
<feature type="transmembrane region" description="Helical" evidence="1">
    <location>
        <begin position="42"/>
        <end position="71"/>
    </location>
</feature>
<protein>
    <recommendedName>
        <fullName evidence="4">DUF4386 family protein</fullName>
    </recommendedName>
</protein>
<accession>A0A853D1U3</accession>
<comment type="caution">
    <text evidence="2">The sequence shown here is derived from an EMBL/GenBank/DDBJ whole genome shotgun (WGS) entry which is preliminary data.</text>
</comment>
<gene>
    <name evidence="2" type="ORF">HNR13_003671</name>
</gene>
<keyword evidence="1" id="KW-1133">Transmembrane helix</keyword>
<evidence type="ECO:0008006" key="4">
    <source>
        <dbReference type="Google" id="ProtNLM"/>
    </source>
</evidence>
<reference evidence="2 3" key="1">
    <citation type="submission" date="2020-07" db="EMBL/GenBank/DDBJ databases">
        <title>Sequencing the genomes of 1000 actinobacteria strains.</title>
        <authorList>
            <person name="Klenk H.-P."/>
        </authorList>
    </citation>
    <scope>NUCLEOTIDE SEQUENCE [LARGE SCALE GENOMIC DNA]</scope>
    <source>
        <strain evidence="2 3">DSM 15165</strain>
    </source>
</reference>
<evidence type="ECO:0000313" key="3">
    <source>
        <dbReference type="Proteomes" id="UP000578352"/>
    </source>
</evidence>